<dbReference type="EMBL" id="HBUE01267210">
    <property type="protein sequence ID" value="CAG6562119.1"/>
    <property type="molecule type" value="Transcribed_RNA"/>
</dbReference>
<dbReference type="AlphaFoldDB" id="A0A8D8NED6"/>
<evidence type="ECO:0000313" key="1">
    <source>
        <dbReference type="EMBL" id="CAG6562119.1"/>
    </source>
</evidence>
<name>A0A8D8NED6_CULPI</name>
<proteinExistence type="predicted"/>
<dbReference type="EMBL" id="HBUE01267213">
    <property type="protein sequence ID" value="CAG6562124.1"/>
    <property type="molecule type" value="Transcribed_RNA"/>
</dbReference>
<protein>
    <submittedName>
        <fullName evidence="1">(northern house mosquito) hypothetical protein</fullName>
    </submittedName>
</protein>
<sequence>MSDHPHLLGVLGVPQHVPQQHVDAGQIHPNRMLVRVRVHVAILEFDQRARDDVLQQEFTGTWLVQRIQRHPIDAVRDDQRERNISNHIISFRPGQMLVPQRPELFGRWSVHFRQRIQPQQGAQIGQNGFAHVIPVQGRGQQQHFIFRRCTATTTNERWGGRW</sequence>
<reference evidence="1" key="1">
    <citation type="submission" date="2021-05" db="EMBL/GenBank/DDBJ databases">
        <authorList>
            <person name="Alioto T."/>
            <person name="Alioto T."/>
            <person name="Gomez Garrido J."/>
        </authorList>
    </citation>
    <scope>NUCLEOTIDE SEQUENCE</scope>
</reference>
<dbReference type="EMBL" id="HBUE01162018">
    <property type="protein sequence ID" value="CAG6510715.1"/>
    <property type="molecule type" value="Transcribed_RNA"/>
</dbReference>
<accession>A0A8D8NED6</accession>
<dbReference type="EMBL" id="HBUE01267211">
    <property type="protein sequence ID" value="CAG6562121.1"/>
    <property type="molecule type" value="Transcribed_RNA"/>
</dbReference>
<dbReference type="EMBL" id="HBUE01162019">
    <property type="protein sequence ID" value="CAG6510717.1"/>
    <property type="molecule type" value="Transcribed_RNA"/>
</dbReference>
<organism evidence="1">
    <name type="scientific">Culex pipiens</name>
    <name type="common">House mosquito</name>
    <dbReference type="NCBI Taxonomy" id="7175"/>
    <lineage>
        <taxon>Eukaryota</taxon>
        <taxon>Metazoa</taxon>
        <taxon>Ecdysozoa</taxon>
        <taxon>Arthropoda</taxon>
        <taxon>Hexapoda</taxon>
        <taxon>Insecta</taxon>
        <taxon>Pterygota</taxon>
        <taxon>Neoptera</taxon>
        <taxon>Endopterygota</taxon>
        <taxon>Diptera</taxon>
        <taxon>Nematocera</taxon>
        <taxon>Culicoidea</taxon>
        <taxon>Culicidae</taxon>
        <taxon>Culicinae</taxon>
        <taxon>Culicini</taxon>
        <taxon>Culex</taxon>
        <taxon>Culex</taxon>
    </lineage>
</organism>
<dbReference type="EMBL" id="HBUE01162021">
    <property type="protein sequence ID" value="CAG6510720.1"/>
    <property type="molecule type" value="Transcribed_RNA"/>
</dbReference>